<evidence type="ECO:0000256" key="1">
    <source>
        <dbReference type="SAM" id="Phobius"/>
    </source>
</evidence>
<accession>B9FDX1</accession>
<reference evidence="2" key="2">
    <citation type="submission" date="2008-12" db="EMBL/GenBank/DDBJ databases">
        <title>Improved gene annotation of the rice (Oryza sativa) genomes.</title>
        <authorList>
            <person name="Wang J."/>
            <person name="Li R."/>
            <person name="Fan W."/>
            <person name="Huang Q."/>
            <person name="Zhang J."/>
            <person name="Zhou Y."/>
            <person name="Hu Y."/>
            <person name="Zi S."/>
            <person name="Li J."/>
            <person name="Ni P."/>
            <person name="Zheng H."/>
            <person name="Zhang Y."/>
            <person name="Zhao M."/>
            <person name="Hao Q."/>
            <person name="McDermott J."/>
            <person name="Samudrala R."/>
            <person name="Kristiansen K."/>
            <person name="Wong G.K.-S."/>
        </authorList>
    </citation>
    <scope>NUCLEOTIDE SEQUENCE</scope>
</reference>
<keyword evidence="1" id="KW-0812">Transmembrane</keyword>
<name>B9FDX1_ORYSJ</name>
<reference evidence="2" key="1">
    <citation type="journal article" date="2005" name="PLoS Biol.">
        <title>The genomes of Oryza sativa: a history of duplications.</title>
        <authorList>
            <person name="Yu J."/>
            <person name="Wang J."/>
            <person name="Lin W."/>
            <person name="Li S."/>
            <person name="Li H."/>
            <person name="Zhou J."/>
            <person name="Ni P."/>
            <person name="Dong W."/>
            <person name="Hu S."/>
            <person name="Zeng C."/>
            <person name="Zhang J."/>
            <person name="Zhang Y."/>
            <person name="Li R."/>
            <person name="Xu Z."/>
            <person name="Li S."/>
            <person name="Li X."/>
            <person name="Zheng H."/>
            <person name="Cong L."/>
            <person name="Lin L."/>
            <person name="Yin J."/>
            <person name="Geng J."/>
            <person name="Li G."/>
            <person name="Shi J."/>
            <person name="Liu J."/>
            <person name="Lv H."/>
            <person name="Li J."/>
            <person name="Wang J."/>
            <person name="Deng Y."/>
            <person name="Ran L."/>
            <person name="Shi X."/>
            <person name="Wang X."/>
            <person name="Wu Q."/>
            <person name="Li C."/>
            <person name="Ren X."/>
            <person name="Wang J."/>
            <person name="Wang X."/>
            <person name="Li D."/>
            <person name="Liu D."/>
            <person name="Zhang X."/>
            <person name="Ji Z."/>
            <person name="Zhao W."/>
            <person name="Sun Y."/>
            <person name="Zhang Z."/>
            <person name="Bao J."/>
            <person name="Han Y."/>
            <person name="Dong L."/>
            <person name="Ji J."/>
            <person name="Chen P."/>
            <person name="Wu S."/>
            <person name="Liu J."/>
            <person name="Xiao Y."/>
            <person name="Bu D."/>
            <person name="Tan J."/>
            <person name="Yang L."/>
            <person name="Ye C."/>
            <person name="Zhang J."/>
            <person name="Xu J."/>
            <person name="Zhou Y."/>
            <person name="Yu Y."/>
            <person name="Zhang B."/>
            <person name="Zhuang S."/>
            <person name="Wei H."/>
            <person name="Liu B."/>
            <person name="Lei M."/>
            <person name="Yu H."/>
            <person name="Li Y."/>
            <person name="Xu H."/>
            <person name="Wei S."/>
            <person name="He X."/>
            <person name="Fang L."/>
            <person name="Zhang Z."/>
            <person name="Zhang Y."/>
            <person name="Huang X."/>
            <person name="Su Z."/>
            <person name="Tong W."/>
            <person name="Li J."/>
            <person name="Tong Z."/>
            <person name="Li S."/>
            <person name="Ye J."/>
            <person name="Wang L."/>
            <person name="Fang L."/>
            <person name="Lei T."/>
            <person name="Chen C."/>
            <person name="Chen H."/>
            <person name="Xu Z."/>
            <person name="Li H."/>
            <person name="Huang H."/>
            <person name="Zhang F."/>
            <person name="Xu H."/>
            <person name="Li N."/>
            <person name="Zhao C."/>
            <person name="Li S."/>
            <person name="Dong L."/>
            <person name="Huang Y."/>
            <person name="Li L."/>
            <person name="Xi Y."/>
            <person name="Qi Q."/>
            <person name="Li W."/>
            <person name="Zhang B."/>
            <person name="Hu W."/>
            <person name="Zhang Y."/>
            <person name="Tian X."/>
            <person name="Jiao Y."/>
            <person name="Liang X."/>
            <person name="Jin J."/>
            <person name="Gao L."/>
            <person name="Zheng W."/>
            <person name="Hao B."/>
            <person name="Liu S."/>
            <person name="Wang W."/>
            <person name="Yuan L."/>
            <person name="Cao M."/>
            <person name="McDermott J."/>
            <person name="Samudrala R."/>
            <person name="Wang J."/>
            <person name="Wong G.K."/>
            <person name="Yang H."/>
        </authorList>
    </citation>
    <scope>NUCLEOTIDE SEQUENCE [LARGE SCALE GENOMIC DNA]</scope>
</reference>
<keyword evidence="1" id="KW-0472">Membrane</keyword>
<gene>
    <name evidence="2" type="ORF">OsJ_13907</name>
</gene>
<proteinExistence type="predicted"/>
<organism evidence="2">
    <name type="scientific">Oryza sativa subsp. japonica</name>
    <name type="common">Rice</name>
    <dbReference type="NCBI Taxonomy" id="39947"/>
    <lineage>
        <taxon>Eukaryota</taxon>
        <taxon>Viridiplantae</taxon>
        <taxon>Streptophyta</taxon>
        <taxon>Embryophyta</taxon>
        <taxon>Tracheophyta</taxon>
        <taxon>Spermatophyta</taxon>
        <taxon>Magnoliopsida</taxon>
        <taxon>Liliopsida</taxon>
        <taxon>Poales</taxon>
        <taxon>Poaceae</taxon>
        <taxon>BOP clade</taxon>
        <taxon>Oryzoideae</taxon>
        <taxon>Oryzeae</taxon>
        <taxon>Oryzinae</taxon>
        <taxon>Oryza</taxon>
        <taxon>Oryza sativa</taxon>
    </lineage>
</organism>
<protein>
    <submittedName>
        <fullName evidence="2">Uncharacterized protein</fullName>
    </submittedName>
</protein>
<feature type="transmembrane region" description="Helical" evidence="1">
    <location>
        <begin position="71"/>
        <end position="94"/>
    </location>
</feature>
<dbReference type="EMBL" id="CM000141">
    <property type="protein sequence ID" value="EEE60554.1"/>
    <property type="molecule type" value="Genomic_DNA"/>
</dbReference>
<evidence type="ECO:0000313" key="2">
    <source>
        <dbReference type="EMBL" id="EEE60554.1"/>
    </source>
</evidence>
<keyword evidence="1" id="KW-1133">Transmembrane helix</keyword>
<feature type="transmembrane region" description="Helical" evidence="1">
    <location>
        <begin position="28"/>
        <end position="51"/>
    </location>
</feature>
<sequence length="257" mass="28320">MQEDMKDNQQQQSQSHSKVSEISAVQNVLVLWDSVILTGVLGGLPHCHFAMLAHSSQWTQAQGPESNMQNVSYSLLVTHIVQFALLVVVLLLVAKIERHGESRHIRPVTTSAQLGVETQQFEGVMLVDPISCIPPYATLIELPADPFPPDNISSIPSLKKCKKSKGTNVVITDTDRRSARLNKLTKGFLSPNPNVAIGKARGKSAKILKLIAEQSGIISSLRPLPPSFFNPDEGNELERWSWVLAAPQLHSRHNSWS</sequence>
<dbReference type="Proteomes" id="UP000007752">
    <property type="component" value="Chromosome 4"/>
</dbReference>
<dbReference type="AlphaFoldDB" id="B9FDX1"/>